<accession>A0A084U596</accession>
<name>A0A084U596_9HYPH</name>
<dbReference type="Pfam" id="PF00398">
    <property type="entry name" value="RrnaAD"/>
    <property type="match status" value="1"/>
</dbReference>
<gene>
    <name evidence="5" type="ORF">EL18_03342</name>
</gene>
<dbReference type="CDD" id="cd02440">
    <property type="entry name" value="AdoMet_MTases"/>
    <property type="match status" value="1"/>
</dbReference>
<evidence type="ECO:0000313" key="6">
    <source>
        <dbReference type="Proteomes" id="UP000053675"/>
    </source>
</evidence>
<organism evidence="5 6">
    <name type="scientific">Nitratireductor basaltis</name>
    <dbReference type="NCBI Taxonomy" id="472175"/>
    <lineage>
        <taxon>Bacteria</taxon>
        <taxon>Pseudomonadati</taxon>
        <taxon>Pseudomonadota</taxon>
        <taxon>Alphaproteobacteria</taxon>
        <taxon>Hyphomicrobiales</taxon>
        <taxon>Phyllobacteriaceae</taxon>
        <taxon>Nitratireductor</taxon>
    </lineage>
</organism>
<dbReference type="Gene3D" id="3.40.50.150">
    <property type="entry name" value="Vaccinia Virus protein VP39"/>
    <property type="match status" value="1"/>
</dbReference>
<evidence type="ECO:0000313" key="5">
    <source>
        <dbReference type="EMBL" id="KFB08132.1"/>
    </source>
</evidence>
<dbReference type="RefSeq" id="WP_036486770.1">
    <property type="nucleotide sequence ID" value="NZ_JMQM01000003.1"/>
</dbReference>
<dbReference type="EMBL" id="JMQM01000003">
    <property type="protein sequence ID" value="KFB08132.1"/>
    <property type="molecule type" value="Genomic_DNA"/>
</dbReference>
<keyword evidence="2 5" id="KW-0808">Transferase</keyword>
<dbReference type="GO" id="GO:0003723">
    <property type="term" value="F:RNA binding"/>
    <property type="evidence" value="ECO:0007669"/>
    <property type="project" value="UniProtKB-KW"/>
</dbReference>
<dbReference type="InterPro" id="IPR020596">
    <property type="entry name" value="rRNA_Ade_Mease_Trfase_CS"/>
</dbReference>
<dbReference type="PATRIC" id="fig|472175.3.peg.3339"/>
<dbReference type="PANTHER" id="PTHR11727:SF14">
    <property type="entry name" value="BLL8166 PROTEIN"/>
    <property type="match status" value="1"/>
</dbReference>
<proteinExistence type="predicted"/>
<keyword evidence="4" id="KW-0694">RNA-binding</keyword>
<evidence type="ECO:0000256" key="1">
    <source>
        <dbReference type="ARBA" id="ARBA00022603"/>
    </source>
</evidence>
<dbReference type="GO" id="GO:0000179">
    <property type="term" value="F:rRNA (adenine-N6,N6-)-dimethyltransferase activity"/>
    <property type="evidence" value="ECO:0007669"/>
    <property type="project" value="InterPro"/>
</dbReference>
<evidence type="ECO:0000256" key="3">
    <source>
        <dbReference type="ARBA" id="ARBA00022691"/>
    </source>
</evidence>
<dbReference type="SUPFAM" id="SSF53335">
    <property type="entry name" value="S-adenosyl-L-methionine-dependent methyltransferases"/>
    <property type="match status" value="1"/>
</dbReference>
<dbReference type="OrthoDB" id="9805585at2"/>
<keyword evidence="3" id="KW-0949">S-adenosyl-L-methionine</keyword>
<keyword evidence="6" id="KW-1185">Reference proteome</keyword>
<evidence type="ECO:0000256" key="2">
    <source>
        <dbReference type="ARBA" id="ARBA00022679"/>
    </source>
</evidence>
<evidence type="ECO:0000256" key="4">
    <source>
        <dbReference type="ARBA" id="ARBA00022884"/>
    </source>
</evidence>
<dbReference type="eggNOG" id="COG3963">
    <property type="taxonomic scope" value="Bacteria"/>
</dbReference>
<comment type="caution">
    <text evidence="5">The sequence shown here is derived from an EMBL/GenBank/DDBJ whole genome shotgun (WGS) entry which is preliminary data.</text>
</comment>
<sequence length="197" mass="21667">MTFIEEQLGTPPRGRDWIRFLKSWLRAPLRTGAIAPSGAMLCDAMAFSAAIKPGETVIELGPGTGVVTQELLMRGVWEGNLVLVEADPDLARLLRQRFPEASVIEADAFAIMSRWADSGMTAGAVVSSLPLFVYPRQKRQELARAALRITGPAGRMVQFTYGPVSPISRQPGMRAYASRRIWQNLPPAVVWTYQGEP</sequence>
<dbReference type="InterPro" id="IPR029063">
    <property type="entry name" value="SAM-dependent_MTases_sf"/>
</dbReference>
<keyword evidence="1" id="KW-0489">Methyltransferase</keyword>
<reference evidence="5 6" key="1">
    <citation type="submission" date="2014-05" db="EMBL/GenBank/DDBJ databases">
        <title>Draft Genome Sequence of Nitratireductor basaltis Strain UMTGB225, A Marine Bacterium Isolated from Green Barrel Tunicate.</title>
        <authorList>
            <person name="Gan H.Y."/>
        </authorList>
    </citation>
    <scope>NUCLEOTIDE SEQUENCE [LARGE SCALE GENOMIC DNA]</scope>
    <source>
        <strain evidence="5 6">UMTGB225</strain>
    </source>
</reference>
<dbReference type="PROSITE" id="PS01131">
    <property type="entry name" value="RRNA_A_DIMETH"/>
    <property type="match status" value="1"/>
</dbReference>
<dbReference type="InterPro" id="IPR001737">
    <property type="entry name" value="KsgA/Erm"/>
</dbReference>
<protein>
    <submittedName>
        <fullName evidence="5">SAM-dependent methlyltransferase</fullName>
    </submittedName>
</protein>
<dbReference type="Proteomes" id="UP000053675">
    <property type="component" value="Unassembled WGS sequence"/>
</dbReference>
<dbReference type="STRING" id="472175.EL18_03342"/>
<dbReference type="PANTHER" id="PTHR11727">
    <property type="entry name" value="DIMETHYLADENOSINE TRANSFERASE"/>
    <property type="match status" value="1"/>
</dbReference>
<dbReference type="AlphaFoldDB" id="A0A084U596"/>